<feature type="DNA-binding region" description="H-T-H motif" evidence="2">
    <location>
        <begin position="46"/>
        <end position="65"/>
    </location>
</feature>
<keyword evidence="5" id="KW-1185">Reference proteome</keyword>
<dbReference type="InterPro" id="IPR001647">
    <property type="entry name" value="HTH_TetR"/>
</dbReference>
<dbReference type="OrthoDB" id="4542604at2"/>
<evidence type="ECO:0000256" key="1">
    <source>
        <dbReference type="ARBA" id="ARBA00023125"/>
    </source>
</evidence>
<dbReference type="Gene3D" id="1.10.357.10">
    <property type="entry name" value="Tetracycline Repressor, domain 2"/>
    <property type="match status" value="1"/>
</dbReference>
<protein>
    <submittedName>
        <fullName evidence="4">TetR/AcrR family transcriptional regulator</fullName>
    </submittedName>
</protein>
<dbReference type="RefSeq" id="WP_131281203.1">
    <property type="nucleotide sequence ID" value="NZ_JBHSLR010000006.1"/>
</dbReference>
<dbReference type="Proteomes" id="UP000293036">
    <property type="component" value="Unassembled WGS sequence"/>
</dbReference>
<dbReference type="AlphaFoldDB" id="A0A4Q9UZL6"/>
<evidence type="ECO:0000313" key="5">
    <source>
        <dbReference type="Proteomes" id="UP000293036"/>
    </source>
</evidence>
<name>A0A4Q9UZL6_9ACTO</name>
<sequence>MTTMAQANGIKQDGRALRWVRHREERTRKFVEITCDVVRKYGYQVSMDQIAEYAKTSKSILYRYFPDKISLQYTVGSYIVGDLVDRIKTAMMEETSPECMIKSAIDVYLDFMLKDLDLYIFVRIGDLEGEPGTSKLLNFDEVFLSTAVGTAVDDQLDHAHGSRLDANIGAGSTHYAAGTEGERRQKLVRSHIGSVALVSVIRSVAETWLFSKRILDRPEDYPDFVLDEADRLVAELSQDEIKDYIYACVEGGVLGNFR</sequence>
<reference evidence="4 5" key="1">
    <citation type="submission" date="2019-02" db="EMBL/GenBank/DDBJ databases">
        <title>Arcanobacterium bovis sp. nov., isolated from the milk of a cow with mastitis.</title>
        <authorList>
            <person name="Sammra O."/>
            <person name="Foster G."/>
            <person name="Hassan A."/>
            <person name="Alssahen M."/>
            <person name="Laemmler C."/>
            <person name="Borowiak M."/>
            <person name="Malorny B."/>
            <person name="Abdulmawjood A."/>
        </authorList>
    </citation>
    <scope>NUCLEOTIDE SEQUENCE [LARGE SCALE GENOMIC DNA]</scope>
    <source>
        <strain evidence="4 5">C605018/01/1</strain>
    </source>
</reference>
<organism evidence="4 5">
    <name type="scientific">Arcanobacterium bovis</name>
    <dbReference type="NCBI Taxonomy" id="2529275"/>
    <lineage>
        <taxon>Bacteria</taxon>
        <taxon>Bacillati</taxon>
        <taxon>Actinomycetota</taxon>
        <taxon>Actinomycetes</taxon>
        <taxon>Actinomycetales</taxon>
        <taxon>Actinomycetaceae</taxon>
        <taxon>Arcanobacterium</taxon>
    </lineage>
</organism>
<dbReference type="InterPro" id="IPR009057">
    <property type="entry name" value="Homeodomain-like_sf"/>
</dbReference>
<dbReference type="GO" id="GO:0003677">
    <property type="term" value="F:DNA binding"/>
    <property type="evidence" value="ECO:0007669"/>
    <property type="project" value="UniProtKB-UniRule"/>
</dbReference>
<evidence type="ECO:0000259" key="3">
    <source>
        <dbReference type="PROSITE" id="PS50977"/>
    </source>
</evidence>
<evidence type="ECO:0000256" key="2">
    <source>
        <dbReference type="PROSITE-ProRule" id="PRU00335"/>
    </source>
</evidence>
<dbReference type="SUPFAM" id="SSF46689">
    <property type="entry name" value="Homeodomain-like"/>
    <property type="match status" value="1"/>
</dbReference>
<gene>
    <name evidence="4" type="ORF">EZJ44_05690</name>
</gene>
<comment type="caution">
    <text evidence="4">The sequence shown here is derived from an EMBL/GenBank/DDBJ whole genome shotgun (WGS) entry which is preliminary data.</text>
</comment>
<dbReference type="Pfam" id="PF00440">
    <property type="entry name" value="TetR_N"/>
    <property type="match status" value="1"/>
</dbReference>
<dbReference type="PROSITE" id="PS50977">
    <property type="entry name" value="HTH_TETR_2"/>
    <property type="match status" value="1"/>
</dbReference>
<dbReference type="EMBL" id="SJDT01000004">
    <property type="protein sequence ID" value="TBW21440.1"/>
    <property type="molecule type" value="Genomic_DNA"/>
</dbReference>
<keyword evidence="1 2" id="KW-0238">DNA-binding</keyword>
<feature type="domain" description="HTH tetR-type" evidence="3">
    <location>
        <begin position="24"/>
        <end position="83"/>
    </location>
</feature>
<proteinExistence type="predicted"/>
<evidence type="ECO:0000313" key="4">
    <source>
        <dbReference type="EMBL" id="TBW21440.1"/>
    </source>
</evidence>
<accession>A0A4Q9UZL6</accession>